<dbReference type="PROSITE" id="PS00622">
    <property type="entry name" value="HTH_LUXR_1"/>
    <property type="match status" value="1"/>
</dbReference>
<organism evidence="10 11">
    <name type="scientific">Lysinibacillus contaminans</name>
    <dbReference type="NCBI Taxonomy" id="1293441"/>
    <lineage>
        <taxon>Bacteria</taxon>
        <taxon>Bacillati</taxon>
        <taxon>Bacillota</taxon>
        <taxon>Bacilli</taxon>
        <taxon>Bacillales</taxon>
        <taxon>Bacillaceae</taxon>
        <taxon>Lysinibacillus</taxon>
    </lineage>
</organism>
<dbReference type="SUPFAM" id="SSF52172">
    <property type="entry name" value="CheY-like"/>
    <property type="match status" value="1"/>
</dbReference>
<feature type="domain" description="HTH luxR-type" evidence="8">
    <location>
        <begin position="140"/>
        <end position="205"/>
    </location>
</feature>
<feature type="modified residue" description="4-aspartylphosphate" evidence="7">
    <location>
        <position position="53"/>
    </location>
</feature>
<dbReference type="Pfam" id="PF00072">
    <property type="entry name" value="Response_reg"/>
    <property type="match status" value="1"/>
</dbReference>
<evidence type="ECO:0000259" key="8">
    <source>
        <dbReference type="PROSITE" id="PS50043"/>
    </source>
</evidence>
<dbReference type="InterPro" id="IPR000792">
    <property type="entry name" value="Tscrpt_reg_LuxR_C"/>
</dbReference>
<keyword evidence="4" id="KW-0805">Transcription regulation</keyword>
<dbReference type="CDD" id="cd06170">
    <property type="entry name" value="LuxR_C_like"/>
    <property type="match status" value="1"/>
</dbReference>
<dbReference type="PANTHER" id="PTHR43214:SF1">
    <property type="entry name" value="TRANSCRIPTIONAL REGULATORY PROTEIN COMA"/>
    <property type="match status" value="1"/>
</dbReference>
<dbReference type="Proteomes" id="UP000050668">
    <property type="component" value="Unassembled WGS sequence"/>
</dbReference>
<evidence type="ECO:0000256" key="1">
    <source>
        <dbReference type="ARBA" id="ARBA00004496"/>
    </source>
</evidence>
<dbReference type="Gene3D" id="3.40.50.2300">
    <property type="match status" value="1"/>
</dbReference>
<evidence type="ECO:0000256" key="5">
    <source>
        <dbReference type="ARBA" id="ARBA00023125"/>
    </source>
</evidence>
<dbReference type="InterPro" id="IPR036388">
    <property type="entry name" value="WH-like_DNA-bd_sf"/>
</dbReference>
<comment type="subcellular location">
    <subcellularLocation>
        <location evidence="1">Cytoplasm</location>
    </subcellularLocation>
</comment>
<feature type="domain" description="Response regulatory" evidence="9">
    <location>
        <begin position="3"/>
        <end position="118"/>
    </location>
</feature>
<protein>
    <submittedName>
        <fullName evidence="10">Regulator</fullName>
    </submittedName>
</protein>
<dbReference type="EMBL" id="LGRV01000006">
    <property type="protein sequence ID" value="KOS66798.1"/>
    <property type="molecule type" value="Genomic_DNA"/>
</dbReference>
<evidence type="ECO:0000256" key="3">
    <source>
        <dbReference type="ARBA" id="ARBA00023012"/>
    </source>
</evidence>
<dbReference type="SUPFAM" id="SSF46894">
    <property type="entry name" value="C-terminal effector domain of the bipartite response regulators"/>
    <property type="match status" value="1"/>
</dbReference>
<evidence type="ECO:0000256" key="6">
    <source>
        <dbReference type="ARBA" id="ARBA00023163"/>
    </source>
</evidence>
<name>A0ABR5JX74_9BACI</name>
<evidence type="ECO:0000256" key="7">
    <source>
        <dbReference type="PROSITE-ProRule" id="PRU00169"/>
    </source>
</evidence>
<dbReference type="InterPro" id="IPR016032">
    <property type="entry name" value="Sig_transdc_resp-reg_C-effctor"/>
</dbReference>
<keyword evidence="6" id="KW-0804">Transcription</keyword>
<proteinExistence type="predicted"/>
<gene>
    <name evidence="10" type="ORF">AEA09_16285</name>
</gene>
<keyword evidence="3" id="KW-0902">Two-component regulatory system</keyword>
<keyword evidence="5" id="KW-0238">DNA-binding</keyword>
<dbReference type="SMART" id="SM00448">
    <property type="entry name" value="REC"/>
    <property type="match status" value="1"/>
</dbReference>
<dbReference type="PROSITE" id="PS50043">
    <property type="entry name" value="HTH_LUXR_2"/>
    <property type="match status" value="1"/>
</dbReference>
<dbReference type="InterPro" id="IPR058245">
    <property type="entry name" value="NreC/VraR/RcsB-like_REC"/>
</dbReference>
<evidence type="ECO:0000313" key="11">
    <source>
        <dbReference type="Proteomes" id="UP000050668"/>
    </source>
</evidence>
<dbReference type="RefSeq" id="WP_053585016.1">
    <property type="nucleotide sequence ID" value="NZ_LGRV01000006.1"/>
</dbReference>
<dbReference type="PANTHER" id="PTHR43214">
    <property type="entry name" value="TWO-COMPONENT RESPONSE REGULATOR"/>
    <property type="match status" value="1"/>
</dbReference>
<dbReference type="InterPro" id="IPR011006">
    <property type="entry name" value="CheY-like_superfamily"/>
</dbReference>
<evidence type="ECO:0000256" key="2">
    <source>
        <dbReference type="ARBA" id="ARBA00022553"/>
    </source>
</evidence>
<reference evidence="11" key="1">
    <citation type="submission" date="2015-07" db="EMBL/GenBank/DDBJ databases">
        <title>Fjat-14205 dsm 2895.</title>
        <authorList>
            <person name="Liu B."/>
            <person name="Wang J."/>
            <person name="Zhu Y."/>
            <person name="Liu G."/>
            <person name="Chen Q."/>
            <person name="Chen Z."/>
            <person name="Lan J."/>
            <person name="Che J."/>
            <person name="Ge C."/>
            <person name="Shi H."/>
            <person name="Pan Z."/>
            <person name="Liu X."/>
        </authorList>
    </citation>
    <scope>NUCLEOTIDE SEQUENCE [LARGE SCALE GENOMIC DNA]</scope>
    <source>
        <strain evidence="11">DSM 25560</strain>
    </source>
</reference>
<evidence type="ECO:0000313" key="10">
    <source>
        <dbReference type="EMBL" id="KOS66798.1"/>
    </source>
</evidence>
<dbReference type="PRINTS" id="PR00038">
    <property type="entry name" value="HTHLUXR"/>
</dbReference>
<comment type="caution">
    <text evidence="10">The sequence shown here is derived from an EMBL/GenBank/DDBJ whole genome shotgun (WGS) entry which is preliminary data.</text>
</comment>
<evidence type="ECO:0000259" key="9">
    <source>
        <dbReference type="PROSITE" id="PS50110"/>
    </source>
</evidence>
<dbReference type="Pfam" id="PF00196">
    <property type="entry name" value="GerE"/>
    <property type="match status" value="1"/>
</dbReference>
<dbReference type="InterPro" id="IPR001789">
    <property type="entry name" value="Sig_transdc_resp-reg_receiver"/>
</dbReference>
<keyword evidence="2 7" id="KW-0597">Phosphoprotein</keyword>
<dbReference type="PROSITE" id="PS50110">
    <property type="entry name" value="RESPONSE_REGULATORY"/>
    <property type="match status" value="1"/>
</dbReference>
<dbReference type="InterPro" id="IPR039420">
    <property type="entry name" value="WalR-like"/>
</dbReference>
<dbReference type="Gene3D" id="1.10.10.10">
    <property type="entry name" value="Winged helix-like DNA-binding domain superfamily/Winged helix DNA-binding domain"/>
    <property type="match status" value="1"/>
</dbReference>
<dbReference type="CDD" id="cd17535">
    <property type="entry name" value="REC_NarL-like"/>
    <property type="match status" value="1"/>
</dbReference>
<dbReference type="SMART" id="SM00421">
    <property type="entry name" value="HTH_LUXR"/>
    <property type="match status" value="1"/>
</dbReference>
<keyword evidence="11" id="KW-1185">Reference proteome</keyword>
<sequence length="215" mass="24181">MNKILIVDDHPILLDGTKALLQTLSFVQIDTESCADAALEKIRNVEYDLYILDINMEPINGIQLASQIKLIQKGARVILYTGFELINYYSLIIENKIDGLLCKTATKEQVIQTVQASLRGEILLSENFINYLRNNYTLSKSGKGISPSEREIELLNYIAQGYTNKVIACKFGVTQRTVDNYLSRLFSKLKVDSRAAAVLIANENGWLQETDSALR</sequence>
<accession>A0ABR5JX74</accession>
<evidence type="ECO:0000256" key="4">
    <source>
        <dbReference type="ARBA" id="ARBA00023015"/>
    </source>
</evidence>